<keyword evidence="2" id="KW-0732">Signal</keyword>
<dbReference type="GO" id="GO:0008239">
    <property type="term" value="F:dipeptidyl-peptidase activity"/>
    <property type="evidence" value="ECO:0007669"/>
    <property type="project" value="InterPro"/>
</dbReference>
<organism evidence="4 5">
    <name type="scientific">Sphingomonas taxi</name>
    <dbReference type="NCBI Taxonomy" id="1549858"/>
    <lineage>
        <taxon>Bacteria</taxon>
        <taxon>Pseudomonadati</taxon>
        <taxon>Pseudomonadota</taxon>
        <taxon>Alphaproteobacteria</taxon>
        <taxon>Sphingomonadales</taxon>
        <taxon>Sphingomonadaceae</taxon>
        <taxon>Sphingomonas</taxon>
    </lineage>
</organism>
<dbReference type="InterPro" id="IPR019500">
    <property type="entry name" value="Pep_S46"/>
</dbReference>
<dbReference type="GO" id="GO:0006508">
    <property type="term" value="P:proteolysis"/>
    <property type="evidence" value="ECO:0007669"/>
    <property type="project" value="UniProtKB-KW"/>
</dbReference>
<dbReference type="Proteomes" id="UP000249555">
    <property type="component" value="Unassembled WGS sequence"/>
</dbReference>
<protein>
    <submittedName>
        <fullName evidence="4">Uncharacterized protein</fullName>
    </submittedName>
</protein>
<comment type="caution">
    <text evidence="4">The sequence shown here is derived from an EMBL/GenBank/DDBJ whole genome shotgun (WGS) entry which is preliminary data.</text>
</comment>
<reference evidence="4 5" key="1">
    <citation type="submission" date="2017-08" db="EMBL/GenBank/DDBJ databases">
        <title>Infants hospitalized years apart are colonized by the same room-sourced microbial strains.</title>
        <authorList>
            <person name="Brooks B."/>
            <person name="Olm M.R."/>
            <person name="Firek B.A."/>
            <person name="Baker R."/>
            <person name="Thomas B.C."/>
            <person name="Morowitz M.J."/>
            <person name="Banfield J.F."/>
        </authorList>
    </citation>
    <scope>NUCLEOTIDE SEQUENCE [LARGE SCALE GENOMIC DNA]</scope>
    <source>
        <strain evidence="4">S2_018_000_R3_119</strain>
    </source>
</reference>
<evidence type="ECO:0000313" key="5">
    <source>
        <dbReference type="Proteomes" id="UP000249555"/>
    </source>
</evidence>
<dbReference type="PANTHER" id="PTHR38469:SF1">
    <property type="entry name" value="PERIPLASMIC PEPTIDASE SUBFAMILY S1B"/>
    <property type="match status" value="1"/>
</dbReference>
<evidence type="ECO:0000256" key="2">
    <source>
        <dbReference type="ARBA" id="ARBA00022729"/>
    </source>
</evidence>
<sequence length="61" mass="7051">ADGRLTGLLFDMTWEAVVSNWVFDPAMTRTISVDQRYIRWVMQEVDPAPRLLQEMGVAPRN</sequence>
<keyword evidence="3" id="KW-0378">Hydrolase</keyword>
<name>A0A2W4YPD3_9SPHN</name>
<evidence type="ECO:0000313" key="4">
    <source>
        <dbReference type="EMBL" id="PZO71544.1"/>
    </source>
</evidence>
<keyword evidence="1" id="KW-0645">Protease</keyword>
<accession>A0A2W4YPD3</accession>
<dbReference type="AlphaFoldDB" id="A0A2W4YPD3"/>
<dbReference type="GO" id="GO:0070009">
    <property type="term" value="F:serine-type aminopeptidase activity"/>
    <property type="evidence" value="ECO:0007669"/>
    <property type="project" value="InterPro"/>
</dbReference>
<dbReference type="Pfam" id="PF10459">
    <property type="entry name" value="Peptidase_S46"/>
    <property type="match status" value="1"/>
</dbReference>
<feature type="non-terminal residue" evidence="4">
    <location>
        <position position="1"/>
    </location>
</feature>
<evidence type="ECO:0000256" key="1">
    <source>
        <dbReference type="ARBA" id="ARBA00022670"/>
    </source>
</evidence>
<dbReference type="PANTHER" id="PTHR38469">
    <property type="entry name" value="PERIPLASMIC PEPTIDASE SUBFAMILY S1B"/>
    <property type="match status" value="1"/>
</dbReference>
<proteinExistence type="predicted"/>
<dbReference type="EMBL" id="QFMX01000048">
    <property type="protein sequence ID" value="PZO71544.1"/>
    <property type="molecule type" value="Genomic_DNA"/>
</dbReference>
<evidence type="ECO:0000256" key="3">
    <source>
        <dbReference type="ARBA" id="ARBA00022801"/>
    </source>
</evidence>
<gene>
    <name evidence="4" type="ORF">DI640_14280</name>
</gene>